<dbReference type="AlphaFoldDB" id="A0A917AQ53"/>
<dbReference type="InterPro" id="IPR036034">
    <property type="entry name" value="PDZ_sf"/>
</dbReference>
<name>A0A917AQ53_9BACI</name>
<dbReference type="InterPro" id="IPR009003">
    <property type="entry name" value="Peptidase_S1_PA"/>
</dbReference>
<keyword evidence="4" id="KW-0720">Serine protease</keyword>
<evidence type="ECO:0000313" key="8">
    <source>
        <dbReference type="EMBL" id="GGE62496.1"/>
    </source>
</evidence>
<dbReference type="PRINTS" id="PR00834">
    <property type="entry name" value="PROTEASES2C"/>
</dbReference>
<dbReference type="Gene3D" id="2.30.42.10">
    <property type="match status" value="1"/>
</dbReference>
<dbReference type="Gene3D" id="2.40.10.10">
    <property type="entry name" value="Trypsin-like serine proteases"/>
    <property type="match status" value="2"/>
</dbReference>
<keyword evidence="6" id="KW-0472">Membrane</keyword>
<comment type="similarity">
    <text evidence="1">Belongs to the peptidase S1C family.</text>
</comment>
<evidence type="ECO:0000256" key="6">
    <source>
        <dbReference type="SAM" id="Phobius"/>
    </source>
</evidence>
<organism evidence="8 9">
    <name type="scientific">Priestia taiwanensis</name>
    <dbReference type="NCBI Taxonomy" id="1347902"/>
    <lineage>
        <taxon>Bacteria</taxon>
        <taxon>Bacillati</taxon>
        <taxon>Bacillota</taxon>
        <taxon>Bacilli</taxon>
        <taxon>Bacillales</taxon>
        <taxon>Bacillaceae</taxon>
        <taxon>Priestia</taxon>
    </lineage>
</organism>
<evidence type="ECO:0000256" key="4">
    <source>
        <dbReference type="ARBA" id="ARBA00022825"/>
    </source>
</evidence>
<evidence type="ECO:0000313" key="9">
    <source>
        <dbReference type="Proteomes" id="UP000605259"/>
    </source>
</evidence>
<gene>
    <name evidence="8" type="ORF">GCM10007140_10940</name>
</gene>
<protein>
    <submittedName>
        <fullName evidence="8">Serine protease</fullName>
    </submittedName>
</protein>
<dbReference type="InterPro" id="IPR051201">
    <property type="entry name" value="Chloro_Bact_Ser_Proteases"/>
</dbReference>
<dbReference type="PANTHER" id="PTHR43343">
    <property type="entry name" value="PEPTIDASE S12"/>
    <property type="match status" value="1"/>
</dbReference>
<accession>A0A917AQ53</accession>
<evidence type="ECO:0000256" key="1">
    <source>
        <dbReference type="ARBA" id="ARBA00010541"/>
    </source>
</evidence>
<feature type="region of interest" description="Disordered" evidence="5">
    <location>
        <begin position="1"/>
        <end position="56"/>
    </location>
</feature>
<dbReference type="InterPro" id="IPR043504">
    <property type="entry name" value="Peptidase_S1_PA_chymotrypsin"/>
</dbReference>
<keyword evidence="2 8" id="KW-0645">Protease</keyword>
<dbReference type="RefSeq" id="WP_188387391.1">
    <property type="nucleotide sequence ID" value="NZ_BMFK01000001.1"/>
</dbReference>
<dbReference type="EMBL" id="BMFK01000001">
    <property type="protein sequence ID" value="GGE62496.1"/>
    <property type="molecule type" value="Genomic_DNA"/>
</dbReference>
<proteinExistence type="inferred from homology"/>
<keyword evidence="3" id="KW-0378">Hydrolase</keyword>
<comment type="caution">
    <text evidence="8">The sequence shown here is derived from an EMBL/GenBank/DDBJ whole genome shotgun (WGS) entry which is preliminary data.</text>
</comment>
<feature type="domain" description="PDZ" evidence="7">
    <location>
        <begin position="336"/>
        <end position="423"/>
    </location>
</feature>
<dbReference type="InterPro" id="IPR001940">
    <property type="entry name" value="Peptidase_S1C"/>
</dbReference>
<reference evidence="8" key="2">
    <citation type="submission" date="2020-09" db="EMBL/GenBank/DDBJ databases">
        <authorList>
            <person name="Sun Q."/>
            <person name="Zhou Y."/>
        </authorList>
    </citation>
    <scope>NUCLEOTIDE SEQUENCE</scope>
    <source>
        <strain evidence="8">CGMCC 1.12698</strain>
    </source>
</reference>
<dbReference type="SUPFAM" id="SSF50156">
    <property type="entry name" value="PDZ domain-like"/>
    <property type="match status" value="1"/>
</dbReference>
<keyword evidence="6" id="KW-1133">Transmembrane helix</keyword>
<dbReference type="SUPFAM" id="SSF50494">
    <property type="entry name" value="Trypsin-like serine proteases"/>
    <property type="match status" value="1"/>
</dbReference>
<dbReference type="SMART" id="SM00228">
    <property type="entry name" value="PDZ"/>
    <property type="match status" value="1"/>
</dbReference>
<feature type="compositionally biased region" description="Basic and acidic residues" evidence="5">
    <location>
        <begin position="46"/>
        <end position="56"/>
    </location>
</feature>
<dbReference type="InterPro" id="IPR001478">
    <property type="entry name" value="PDZ"/>
</dbReference>
<dbReference type="Pfam" id="PF13365">
    <property type="entry name" value="Trypsin_2"/>
    <property type="match status" value="1"/>
</dbReference>
<evidence type="ECO:0000256" key="5">
    <source>
        <dbReference type="SAM" id="MobiDB-lite"/>
    </source>
</evidence>
<dbReference type="GO" id="GO:0004252">
    <property type="term" value="F:serine-type endopeptidase activity"/>
    <property type="evidence" value="ECO:0007669"/>
    <property type="project" value="InterPro"/>
</dbReference>
<dbReference type="Pfam" id="PF13180">
    <property type="entry name" value="PDZ_2"/>
    <property type="match status" value="1"/>
</dbReference>
<feature type="transmembrane region" description="Helical" evidence="6">
    <location>
        <begin position="64"/>
        <end position="85"/>
    </location>
</feature>
<keyword evidence="6" id="KW-0812">Transmembrane</keyword>
<keyword evidence="9" id="KW-1185">Reference proteome</keyword>
<dbReference type="PANTHER" id="PTHR43343:SF3">
    <property type="entry name" value="PROTEASE DO-LIKE 8, CHLOROPLASTIC"/>
    <property type="match status" value="1"/>
</dbReference>
<dbReference type="GO" id="GO:0006508">
    <property type="term" value="P:proteolysis"/>
    <property type="evidence" value="ECO:0007669"/>
    <property type="project" value="UniProtKB-KW"/>
</dbReference>
<evidence type="ECO:0000256" key="2">
    <source>
        <dbReference type="ARBA" id="ARBA00022670"/>
    </source>
</evidence>
<reference evidence="8" key="1">
    <citation type="journal article" date="2014" name="Int. J. Syst. Evol. Microbiol.">
        <title>Complete genome sequence of Corynebacterium casei LMG S-19264T (=DSM 44701T), isolated from a smear-ripened cheese.</title>
        <authorList>
            <consortium name="US DOE Joint Genome Institute (JGI-PGF)"/>
            <person name="Walter F."/>
            <person name="Albersmeier A."/>
            <person name="Kalinowski J."/>
            <person name="Ruckert C."/>
        </authorList>
    </citation>
    <scope>NUCLEOTIDE SEQUENCE</scope>
    <source>
        <strain evidence="8">CGMCC 1.12698</strain>
    </source>
</reference>
<evidence type="ECO:0000256" key="3">
    <source>
        <dbReference type="ARBA" id="ARBA00022801"/>
    </source>
</evidence>
<feature type="compositionally biased region" description="Basic and acidic residues" evidence="5">
    <location>
        <begin position="1"/>
        <end position="29"/>
    </location>
</feature>
<dbReference type="Proteomes" id="UP000605259">
    <property type="component" value="Unassembled WGS sequence"/>
</dbReference>
<sequence>MDRFEQNNQSNEERNERVDQEGTEKKEESVQQSVPVQSNEREESEETRVEKSNKKEKSKIGQTFLAGLLGGVIASSAILGGAYVYNKSDVIDLGANQTAPKFPTSVINVSEQDLTSMIQEAKKSVVGITSYQSMGSFFGSEYGDKEAGSGSGVVYKKEGDKAYIITNNHVVAGAKKLEVKLDDGTKLEAKLLGGDPWLDLAVLEVDGKQVQHVAKFGNSDDVLVGEPAIAIGNPLGFLEGTVTRGIISSKERLIPMDIDENGSPDWEAQVIQTDASINPGNSGGALLNAKGEVIGINSSKIAKQSVEGIGFAIPINVAKAPVESLEKHGEVKRPYLGVGLYPLEAISNQARAERLRLPNDVTSGVIVESVEAESPAEEAGLKMYDVIVSFDDQPIKSVVDLRKHLFEKKQVGESMKVSYYRDGKIQHSTVKLAETKAKR</sequence>
<evidence type="ECO:0000259" key="7">
    <source>
        <dbReference type="SMART" id="SM00228"/>
    </source>
</evidence>